<evidence type="ECO:0000313" key="3">
    <source>
        <dbReference type="Proteomes" id="UP000620670"/>
    </source>
</evidence>
<dbReference type="SUPFAM" id="SSF140804">
    <property type="entry name" value="YidB-like"/>
    <property type="match status" value="1"/>
</dbReference>
<dbReference type="Pfam" id="PF20159">
    <property type="entry name" value="YidB"/>
    <property type="match status" value="1"/>
</dbReference>
<sequence>MSRGFPSMTALLGLLAVAGFQNRDKIAGMLRGAGSGTPGAPEQGDQPGGLGGLLGSLGGGGPGTAGQGDQHAGLGGLLGGLGSGGLGGLLGGGLGELVENFRQNGQGDVAESWVGTGPNKPIAPDQLEQTIGPEVLATLTQQTGLSREELLSRLSTTLPEVVDKVTPDGRLPDTADLPRS</sequence>
<organism evidence="2 3">
    <name type="scientific">Microvirga splendida</name>
    <dbReference type="NCBI Taxonomy" id="2795727"/>
    <lineage>
        <taxon>Bacteria</taxon>
        <taxon>Pseudomonadati</taxon>
        <taxon>Pseudomonadota</taxon>
        <taxon>Alphaproteobacteria</taxon>
        <taxon>Hyphomicrobiales</taxon>
        <taxon>Methylobacteriaceae</taxon>
        <taxon>Microvirga</taxon>
    </lineage>
</organism>
<gene>
    <name evidence="2" type="ORF">JAO75_05340</name>
</gene>
<feature type="region of interest" description="Disordered" evidence="1">
    <location>
        <begin position="29"/>
        <end position="71"/>
    </location>
</feature>
<dbReference type="Gene3D" id="1.10.10.690">
    <property type="entry name" value="YidB-like"/>
    <property type="match status" value="1"/>
</dbReference>
<evidence type="ECO:0000313" key="2">
    <source>
        <dbReference type="EMBL" id="MBJ6124830.1"/>
    </source>
</evidence>
<proteinExistence type="predicted"/>
<name>A0ABS0XYL4_9HYPH</name>
<dbReference type="EMBL" id="JAELXT010000003">
    <property type="protein sequence ID" value="MBJ6124830.1"/>
    <property type="molecule type" value="Genomic_DNA"/>
</dbReference>
<dbReference type="InterPro" id="IPR045372">
    <property type="entry name" value="YidB"/>
</dbReference>
<dbReference type="InterPro" id="IPR027405">
    <property type="entry name" value="YidB-like"/>
</dbReference>
<protein>
    <submittedName>
        <fullName evidence="2">DUF937 domain-containing protein</fullName>
    </submittedName>
</protein>
<keyword evidence="3" id="KW-1185">Reference proteome</keyword>
<reference evidence="3" key="1">
    <citation type="submission" date="2020-12" db="EMBL/GenBank/DDBJ databases">
        <title>Hymenobacter sp.</title>
        <authorList>
            <person name="Kim M.K."/>
        </authorList>
    </citation>
    <scope>NUCLEOTIDE SEQUENCE [LARGE SCALE GENOMIC DNA]</scope>
    <source>
        <strain evidence="3">BT325</strain>
    </source>
</reference>
<comment type="caution">
    <text evidence="2">The sequence shown here is derived from an EMBL/GenBank/DDBJ whole genome shotgun (WGS) entry which is preliminary data.</text>
</comment>
<evidence type="ECO:0000256" key="1">
    <source>
        <dbReference type="SAM" id="MobiDB-lite"/>
    </source>
</evidence>
<dbReference type="Proteomes" id="UP000620670">
    <property type="component" value="Unassembled WGS sequence"/>
</dbReference>
<feature type="compositionally biased region" description="Gly residues" evidence="1">
    <location>
        <begin position="46"/>
        <end position="66"/>
    </location>
</feature>
<dbReference type="RefSeq" id="WP_199047302.1">
    <property type="nucleotide sequence ID" value="NZ_JAELXT010000003.1"/>
</dbReference>
<accession>A0ABS0XYL4</accession>